<evidence type="ECO:0000313" key="3">
    <source>
        <dbReference type="Proteomes" id="UP000030665"/>
    </source>
</evidence>
<protein>
    <recommendedName>
        <fullName evidence="4">Trypsin domain containing protein</fullName>
    </recommendedName>
</protein>
<organism evidence="2 3">
    <name type="scientific">Trichuris trichiura</name>
    <name type="common">Whipworm</name>
    <name type="synonym">Trichocephalus trichiurus</name>
    <dbReference type="NCBI Taxonomy" id="36087"/>
    <lineage>
        <taxon>Eukaryota</taxon>
        <taxon>Metazoa</taxon>
        <taxon>Ecdysozoa</taxon>
        <taxon>Nematoda</taxon>
        <taxon>Enoplea</taxon>
        <taxon>Dorylaimia</taxon>
        <taxon>Trichinellida</taxon>
        <taxon>Trichuridae</taxon>
        <taxon>Trichuris</taxon>
    </lineage>
</organism>
<keyword evidence="1" id="KW-0732">Signal</keyword>
<evidence type="ECO:0000256" key="1">
    <source>
        <dbReference type="SAM" id="SignalP"/>
    </source>
</evidence>
<feature type="chain" id="PRO_5001728714" description="Trypsin domain containing protein" evidence="1">
    <location>
        <begin position="21"/>
        <end position="281"/>
    </location>
</feature>
<name>A0A077ZGB3_TRITR</name>
<reference evidence="2" key="2">
    <citation type="submission" date="2014-03" db="EMBL/GenBank/DDBJ databases">
        <title>The whipworm genome and dual-species transcriptomics of an intimate host-pathogen interaction.</title>
        <authorList>
            <person name="Foth B.J."/>
            <person name="Tsai I.J."/>
            <person name="Reid A.J."/>
            <person name="Bancroft A.J."/>
            <person name="Nichol S."/>
            <person name="Tracey A."/>
            <person name="Holroyd N."/>
            <person name="Cotton J.A."/>
            <person name="Stanley E.J."/>
            <person name="Zarowiecki M."/>
            <person name="Liu J.Z."/>
            <person name="Huckvale T."/>
            <person name="Cooper P.J."/>
            <person name="Grencis R.K."/>
            <person name="Berriman M."/>
        </authorList>
    </citation>
    <scope>NUCLEOTIDE SEQUENCE [LARGE SCALE GENOMIC DNA]</scope>
</reference>
<sequence length="281" mass="31676">MHAFLVVAFLVLCELRAVHSEDGSPYTLAQLASKPKPRVNFPWTVLVKTPKTKCVGTIVRAEDRNNTPLVLAPSQCLLREDDSRNETRLEIPSLVKIVGSNFSSAAKNVYLSVKTGYPVVFIKLENEYKGPAIKVDRAVYPTDNVKKCLLVGFSPRETQKRKVLSTSDHVLKQRLEEEVCRNSTVDGAGTFEGQGLTCKADDGLWTLYGFCGKKGSELIHVSIEPLIKLITYAAREMELYKKDEVFKRRKTAYKKSFLNGQEVWAVTLGRRTKVYYREPVL</sequence>
<dbReference type="AlphaFoldDB" id="A0A077ZGB3"/>
<dbReference type="OrthoDB" id="10498013at2759"/>
<feature type="signal peptide" evidence="1">
    <location>
        <begin position="1"/>
        <end position="20"/>
    </location>
</feature>
<gene>
    <name evidence="2" type="ORF">TTRE_0000718001</name>
</gene>
<evidence type="ECO:0008006" key="4">
    <source>
        <dbReference type="Google" id="ProtNLM"/>
    </source>
</evidence>
<evidence type="ECO:0000313" key="2">
    <source>
        <dbReference type="EMBL" id="CDW58854.1"/>
    </source>
</evidence>
<accession>A0A077ZGB3</accession>
<dbReference type="EMBL" id="HG806433">
    <property type="protein sequence ID" value="CDW58854.1"/>
    <property type="molecule type" value="Genomic_DNA"/>
</dbReference>
<dbReference type="Proteomes" id="UP000030665">
    <property type="component" value="Unassembled WGS sequence"/>
</dbReference>
<keyword evidence="3" id="KW-1185">Reference proteome</keyword>
<reference evidence="2" key="1">
    <citation type="submission" date="2014-01" db="EMBL/GenBank/DDBJ databases">
        <authorList>
            <person name="Aslett M."/>
        </authorList>
    </citation>
    <scope>NUCLEOTIDE SEQUENCE</scope>
</reference>
<proteinExistence type="predicted"/>